<keyword evidence="14" id="KW-1185">Reference proteome</keyword>
<proteinExistence type="inferred from homology"/>
<evidence type="ECO:0000256" key="7">
    <source>
        <dbReference type="ARBA" id="ARBA00049014"/>
    </source>
</evidence>
<comment type="catalytic activity">
    <reaction evidence="8">
        <text>L-threonyl-[protein] + ATP = O-phospho-L-threonyl-[protein] + ADP + H(+)</text>
        <dbReference type="Rhea" id="RHEA:46608"/>
        <dbReference type="Rhea" id="RHEA-COMP:11060"/>
        <dbReference type="Rhea" id="RHEA-COMP:11605"/>
        <dbReference type="ChEBI" id="CHEBI:15378"/>
        <dbReference type="ChEBI" id="CHEBI:30013"/>
        <dbReference type="ChEBI" id="CHEBI:30616"/>
        <dbReference type="ChEBI" id="CHEBI:61977"/>
        <dbReference type="ChEBI" id="CHEBI:456216"/>
        <dbReference type="EC" id="2.7.12.2"/>
    </reaction>
</comment>
<name>I0YRZ1_COCSC</name>
<evidence type="ECO:0000256" key="6">
    <source>
        <dbReference type="ARBA" id="ARBA00038999"/>
    </source>
</evidence>
<evidence type="ECO:0000256" key="3">
    <source>
        <dbReference type="ARBA" id="ARBA00022777"/>
    </source>
</evidence>
<dbReference type="InterPro" id="IPR000719">
    <property type="entry name" value="Prot_kinase_dom"/>
</dbReference>
<keyword evidence="2 10" id="KW-0547">Nucleotide-binding</keyword>
<organism evidence="13 14">
    <name type="scientific">Coccomyxa subellipsoidea (strain C-169)</name>
    <name type="common">Green microalga</name>
    <dbReference type="NCBI Taxonomy" id="574566"/>
    <lineage>
        <taxon>Eukaryota</taxon>
        <taxon>Viridiplantae</taxon>
        <taxon>Chlorophyta</taxon>
        <taxon>core chlorophytes</taxon>
        <taxon>Trebouxiophyceae</taxon>
        <taxon>Trebouxiophyceae incertae sedis</taxon>
        <taxon>Coccomyxaceae</taxon>
        <taxon>Coccomyxa</taxon>
        <taxon>Coccomyxa subellipsoidea</taxon>
    </lineage>
</organism>
<dbReference type="OrthoDB" id="8693905at2759"/>
<dbReference type="GO" id="GO:0005524">
    <property type="term" value="F:ATP binding"/>
    <property type="evidence" value="ECO:0007669"/>
    <property type="project" value="UniProtKB-UniRule"/>
</dbReference>
<dbReference type="SMART" id="SM00220">
    <property type="entry name" value="S_TKc"/>
    <property type="match status" value="1"/>
</dbReference>
<feature type="coiled-coil region" evidence="11">
    <location>
        <begin position="168"/>
        <end position="258"/>
    </location>
</feature>
<protein>
    <recommendedName>
        <fullName evidence="6">mitogen-activated protein kinase kinase</fullName>
        <ecNumber evidence="6">2.7.12.2</ecNumber>
    </recommendedName>
</protein>
<comment type="caution">
    <text evidence="13">The sequence shown here is derived from an EMBL/GenBank/DDBJ whole genome shotgun (WGS) entry which is preliminary data.</text>
</comment>
<evidence type="ECO:0000313" key="13">
    <source>
        <dbReference type="EMBL" id="EIE21160.1"/>
    </source>
</evidence>
<dbReference type="AlphaFoldDB" id="I0YRZ1"/>
<evidence type="ECO:0000256" key="11">
    <source>
        <dbReference type="SAM" id="Coils"/>
    </source>
</evidence>
<evidence type="ECO:0000259" key="12">
    <source>
        <dbReference type="PROSITE" id="PS50011"/>
    </source>
</evidence>
<dbReference type="PANTHER" id="PTHR48013:SF9">
    <property type="entry name" value="DUAL SPECIFICITY MITOGEN-ACTIVATED PROTEIN KINASE KINASE 5"/>
    <property type="match status" value="1"/>
</dbReference>
<dbReference type="EMBL" id="AGSI01000013">
    <property type="protein sequence ID" value="EIE21160.1"/>
    <property type="molecule type" value="Genomic_DNA"/>
</dbReference>
<dbReference type="KEGG" id="csl:COCSUDRAFT_43496"/>
<evidence type="ECO:0000256" key="4">
    <source>
        <dbReference type="ARBA" id="ARBA00022840"/>
    </source>
</evidence>
<keyword evidence="3" id="KW-0418">Kinase</keyword>
<dbReference type="Pfam" id="PF00069">
    <property type="entry name" value="Pkinase"/>
    <property type="match status" value="1"/>
</dbReference>
<accession>I0YRZ1</accession>
<keyword evidence="1" id="KW-0808">Transferase</keyword>
<dbReference type="Gene3D" id="1.10.510.10">
    <property type="entry name" value="Transferase(Phosphotransferase) domain 1"/>
    <property type="match status" value="1"/>
</dbReference>
<sequence>MKLTLNLLRWIPCFGSTKVLEDSCSLGYPETKTGYSPDQGTTKRTAPLVEVDSTDDELDQIAQKDELESEEERLPEEQVQAPRMGEGACDLVAGMFPAEEQASAPCSDSDKIAQLEAELVAAKQNSADKAEENAELRTQVSTAEADNVRLAGYMADLSAALEDKDAARKLAESRSVDLQQKLTAAEREISQLKATLPAQAQRMSPEAMLISAVKKSSVPTPAHLKRIKDLEQELRRQAEKAEATLEATEKELQQAKRIFHMPPGTIVSFPEDGSELGSGGMGSVSAVTVGFAAAAKVPHDDKAWEDLCNEADAYTAIGPCDNIAQPIAWAYVPDLDMDVLLMELAAGSLHDLLIDESPLERKVLLSVLWQVLAAVKQVHGAKWLHRDIKPANFLYFLDGTIKLADFGCAAKFNSRSLARFMGTSGFMTPASMMGEARGSKLDDIRALTATMYHLLTGRDLYDDLAAQYDGLDASVKAELEEYVRAKEICSELHKGLFVAAAEFKEYIALKQVVPLLENIPQKLLEVVLKGITEPESISLAAIEAALEEAQEAWADDASCIEEPGCSDRGAEEAAEGKLGSCGDAEIIFGDDGARCEDDAAADIILFDDTDDCTPATCSAKEGSSGQEDTCSVVEDPYRRYYE</sequence>
<dbReference type="GO" id="GO:0004708">
    <property type="term" value="F:MAP kinase kinase activity"/>
    <property type="evidence" value="ECO:0007669"/>
    <property type="project" value="UniProtKB-EC"/>
</dbReference>
<dbReference type="EC" id="2.7.12.2" evidence="6"/>
<dbReference type="PROSITE" id="PS00107">
    <property type="entry name" value="PROTEIN_KINASE_ATP"/>
    <property type="match status" value="1"/>
</dbReference>
<dbReference type="InterPro" id="IPR017441">
    <property type="entry name" value="Protein_kinase_ATP_BS"/>
</dbReference>
<dbReference type="PANTHER" id="PTHR48013">
    <property type="entry name" value="DUAL SPECIFICITY MITOGEN-ACTIVATED PROTEIN KINASE KINASE 5-RELATED"/>
    <property type="match status" value="1"/>
</dbReference>
<comment type="similarity">
    <text evidence="5">Belongs to the protein kinase superfamily. STE Ser/Thr protein kinase family. MAP kinase kinase subfamily.</text>
</comment>
<comment type="catalytic activity">
    <reaction evidence="7">
        <text>L-seryl-[protein] + ATP = O-phospho-L-seryl-[protein] + ADP + H(+)</text>
        <dbReference type="Rhea" id="RHEA:17989"/>
        <dbReference type="Rhea" id="RHEA-COMP:9863"/>
        <dbReference type="Rhea" id="RHEA-COMP:11604"/>
        <dbReference type="ChEBI" id="CHEBI:15378"/>
        <dbReference type="ChEBI" id="CHEBI:29999"/>
        <dbReference type="ChEBI" id="CHEBI:30616"/>
        <dbReference type="ChEBI" id="CHEBI:83421"/>
        <dbReference type="ChEBI" id="CHEBI:456216"/>
        <dbReference type="EC" id="2.7.12.2"/>
    </reaction>
</comment>
<dbReference type="InterPro" id="IPR011009">
    <property type="entry name" value="Kinase-like_dom_sf"/>
</dbReference>
<feature type="binding site" evidence="10">
    <location>
        <position position="296"/>
    </location>
    <ligand>
        <name>ATP</name>
        <dbReference type="ChEBI" id="CHEBI:30616"/>
    </ligand>
</feature>
<evidence type="ECO:0000256" key="5">
    <source>
        <dbReference type="ARBA" id="ARBA00038035"/>
    </source>
</evidence>
<evidence type="ECO:0000313" key="14">
    <source>
        <dbReference type="Proteomes" id="UP000007264"/>
    </source>
</evidence>
<evidence type="ECO:0000256" key="2">
    <source>
        <dbReference type="ARBA" id="ARBA00022741"/>
    </source>
</evidence>
<keyword evidence="4 10" id="KW-0067">ATP-binding</keyword>
<evidence type="ECO:0000256" key="10">
    <source>
        <dbReference type="PROSITE-ProRule" id="PRU10141"/>
    </source>
</evidence>
<dbReference type="GeneID" id="17039142"/>
<dbReference type="RefSeq" id="XP_005645704.1">
    <property type="nucleotide sequence ID" value="XM_005645647.1"/>
</dbReference>
<evidence type="ECO:0000256" key="9">
    <source>
        <dbReference type="ARBA" id="ARBA00051693"/>
    </source>
</evidence>
<feature type="coiled-coil region" evidence="11">
    <location>
        <begin position="112"/>
        <end position="139"/>
    </location>
</feature>
<dbReference type="eggNOG" id="KOG0579">
    <property type="taxonomic scope" value="Eukaryota"/>
</dbReference>
<evidence type="ECO:0000256" key="8">
    <source>
        <dbReference type="ARBA" id="ARBA00049299"/>
    </source>
</evidence>
<feature type="domain" description="Protein kinase" evidence="12">
    <location>
        <begin position="270"/>
        <end position="554"/>
    </location>
</feature>
<dbReference type="PROSITE" id="PS50011">
    <property type="entry name" value="PROTEIN_KINASE_DOM"/>
    <property type="match status" value="1"/>
</dbReference>
<evidence type="ECO:0000256" key="1">
    <source>
        <dbReference type="ARBA" id="ARBA00022679"/>
    </source>
</evidence>
<dbReference type="SUPFAM" id="SSF56112">
    <property type="entry name" value="Protein kinase-like (PK-like)"/>
    <property type="match status" value="1"/>
</dbReference>
<reference evidence="13 14" key="1">
    <citation type="journal article" date="2012" name="Genome Biol.">
        <title>The genome of the polar eukaryotic microalga coccomyxa subellipsoidea reveals traits of cold adaptation.</title>
        <authorList>
            <person name="Blanc G."/>
            <person name="Agarkova I."/>
            <person name="Grimwood J."/>
            <person name="Kuo A."/>
            <person name="Brueggeman A."/>
            <person name="Dunigan D."/>
            <person name="Gurnon J."/>
            <person name="Ladunga I."/>
            <person name="Lindquist E."/>
            <person name="Lucas S."/>
            <person name="Pangilinan J."/>
            <person name="Proschold T."/>
            <person name="Salamov A."/>
            <person name="Schmutz J."/>
            <person name="Weeks D."/>
            <person name="Yamada T."/>
            <person name="Claverie J.M."/>
            <person name="Grigoriev I."/>
            <person name="Van Etten J."/>
            <person name="Lomsadze A."/>
            <person name="Borodovsky M."/>
        </authorList>
    </citation>
    <scope>NUCLEOTIDE SEQUENCE [LARGE SCALE GENOMIC DNA]</scope>
    <source>
        <strain evidence="13 14">C-169</strain>
    </source>
</reference>
<comment type="catalytic activity">
    <reaction evidence="9">
        <text>L-tyrosyl-[protein] + ATP = O-phospho-L-tyrosyl-[protein] + ADP + H(+)</text>
        <dbReference type="Rhea" id="RHEA:10596"/>
        <dbReference type="Rhea" id="RHEA-COMP:10136"/>
        <dbReference type="Rhea" id="RHEA-COMP:20101"/>
        <dbReference type="ChEBI" id="CHEBI:15378"/>
        <dbReference type="ChEBI" id="CHEBI:30616"/>
        <dbReference type="ChEBI" id="CHEBI:46858"/>
        <dbReference type="ChEBI" id="CHEBI:61978"/>
        <dbReference type="ChEBI" id="CHEBI:456216"/>
        <dbReference type="EC" id="2.7.12.2"/>
    </reaction>
</comment>
<dbReference type="Proteomes" id="UP000007264">
    <property type="component" value="Unassembled WGS sequence"/>
</dbReference>
<keyword evidence="11" id="KW-0175">Coiled coil</keyword>
<gene>
    <name evidence="13" type="ORF">COCSUDRAFT_43496</name>
</gene>